<evidence type="ECO:0000313" key="8">
    <source>
        <dbReference type="Ensembl" id="ENSHHUP00000087346.1"/>
    </source>
</evidence>
<keyword evidence="5" id="KW-0418">Kinase</keyword>
<dbReference type="Ensembl" id="ENSHHUT00000090074.1">
    <property type="protein sequence ID" value="ENSHHUP00000087346.1"/>
    <property type="gene ID" value="ENSHHUG00000050532.1"/>
</dbReference>
<dbReference type="GO" id="GO:0005737">
    <property type="term" value="C:cytoplasm"/>
    <property type="evidence" value="ECO:0007669"/>
    <property type="project" value="TreeGrafter"/>
</dbReference>
<dbReference type="PROSITE" id="PS50011">
    <property type="entry name" value="PROTEIN_KINASE_DOM"/>
    <property type="match status" value="1"/>
</dbReference>
<dbReference type="GO" id="GO:0000226">
    <property type="term" value="P:microtubule cytoskeleton organization"/>
    <property type="evidence" value="ECO:0007669"/>
    <property type="project" value="TreeGrafter"/>
</dbReference>
<feature type="domain" description="Protein kinase" evidence="7">
    <location>
        <begin position="1"/>
        <end position="55"/>
    </location>
</feature>
<dbReference type="Gene3D" id="1.10.510.10">
    <property type="entry name" value="Transferase(Phosphotransferase) domain 1"/>
    <property type="match status" value="1"/>
</dbReference>
<dbReference type="InterPro" id="IPR000719">
    <property type="entry name" value="Prot_kinase_dom"/>
</dbReference>
<keyword evidence="9" id="KW-1185">Reference proteome</keyword>
<dbReference type="AlphaFoldDB" id="A0A4W5RBN0"/>
<keyword evidence="4" id="KW-0547">Nucleotide-binding</keyword>
<keyword evidence="2" id="KW-0723">Serine/threonine-protein kinase</keyword>
<dbReference type="InterPro" id="IPR011009">
    <property type="entry name" value="Kinase-like_dom_sf"/>
</dbReference>
<protein>
    <recommendedName>
        <fullName evidence="1">non-specific serine/threonine protein kinase</fullName>
        <ecNumber evidence="1">2.7.11.1</ecNumber>
    </recommendedName>
</protein>
<dbReference type="GO" id="GO:0050321">
    <property type="term" value="F:tau-protein kinase activity"/>
    <property type="evidence" value="ECO:0007669"/>
    <property type="project" value="TreeGrafter"/>
</dbReference>
<keyword evidence="6" id="KW-0067">ATP-binding</keyword>
<dbReference type="PANTHER" id="PTHR24346">
    <property type="entry name" value="MAP/MICROTUBULE AFFINITY-REGULATING KINASE"/>
    <property type="match status" value="1"/>
</dbReference>
<dbReference type="STRING" id="62062.ENSHHUP00000087346"/>
<proteinExistence type="predicted"/>
<reference evidence="8" key="3">
    <citation type="submission" date="2025-09" db="UniProtKB">
        <authorList>
            <consortium name="Ensembl"/>
        </authorList>
    </citation>
    <scope>IDENTIFICATION</scope>
</reference>
<evidence type="ECO:0000256" key="1">
    <source>
        <dbReference type="ARBA" id="ARBA00012513"/>
    </source>
</evidence>
<dbReference type="PANTHER" id="PTHR24346:SF28">
    <property type="entry name" value="MAP_MICROTUBULE AFFINITY-REGULATING KINASE 4"/>
    <property type="match status" value="1"/>
</dbReference>
<reference evidence="9" key="1">
    <citation type="submission" date="2018-06" db="EMBL/GenBank/DDBJ databases">
        <title>Genome assembly of Danube salmon.</title>
        <authorList>
            <person name="Macqueen D.J."/>
            <person name="Gundappa M.K."/>
        </authorList>
    </citation>
    <scope>NUCLEOTIDE SEQUENCE [LARGE SCALE GENOMIC DNA]</scope>
</reference>
<evidence type="ECO:0000256" key="4">
    <source>
        <dbReference type="ARBA" id="ARBA00022741"/>
    </source>
</evidence>
<reference evidence="8" key="2">
    <citation type="submission" date="2025-08" db="UniProtKB">
        <authorList>
            <consortium name="Ensembl"/>
        </authorList>
    </citation>
    <scope>IDENTIFICATION</scope>
</reference>
<evidence type="ECO:0000256" key="3">
    <source>
        <dbReference type="ARBA" id="ARBA00022679"/>
    </source>
</evidence>
<dbReference type="SUPFAM" id="SSF56112">
    <property type="entry name" value="Protein kinase-like (PK-like)"/>
    <property type="match status" value="1"/>
</dbReference>
<dbReference type="EC" id="2.7.11.1" evidence="1"/>
<dbReference type="GeneTree" id="ENSGT00940000154862"/>
<organism evidence="8 9">
    <name type="scientific">Hucho hucho</name>
    <name type="common">huchen</name>
    <dbReference type="NCBI Taxonomy" id="62062"/>
    <lineage>
        <taxon>Eukaryota</taxon>
        <taxon>Metazoa</taxon>
        <taxon>Chordata</taxon>
        <taxon>Craniata</taxon>
        <taxon>Vertebrata</taxon>
        <taxon>Euteleostomi</taxon>
        <taxon>Actinopterygii</taxon>
        <taxon>Neopterygii</taxon>
        <taxon>Teleostei</taxon>
        <taxon>Protacanthopterygii</taxon>
        <taxon>Salmoniformes</taxon>
        <taxon>Salmonidae</taxon>
        <taxon>Salmoninae</taxon>
        <taxon>Hucho</taxon>
    </lineage>
</organism>
<evidence type="ECO:0000256" key="2">
    <source>
        <dbReference type="ARBA" id="ARBA00022527"/>
    </source>
</evidence>
<dbReference type="GO" id="GO:0035556">
    <property type="term" value="P:intracellular signal transduction"/>
    <property type="evidence" value="ECO:0007669"/>
    <property type="project" value="TreeGrafter"/>
</dbReference>
<evidence type="ECO:0000313" key="9">
    <source>
        <dbReference type="Proteomes" id="UP000314982"/>
    </source>
</evidence>
<keyword evidence="3" id="KW-0808">Transferase</keyword>
<sequence>MKGLNHPNIVQLFEVIETDKTLYLIMEYASGGEVFDYLVSHGRMKEIEARAKFRQ</sequence>
<evidence type="ECO:0000256" key="5">
    <source>
        <dbReference type="ARBA" id="ARBA00022777"/>
    </source>
</evidence>
<dbReference type="Pfam" id="PF00069">
    <property type="entry name" value="Pkinase"/>
    <property type="match status" value="1"/>
</dbReference>
<name>A0A4W5RBN0_9TELE</name>
<evidence type="ECO:0000256" key="6">
    <source>
        <dbReference type="ARBA" id="ARBA00022840"/>
    </source>
</evidence>
<evidence type="ECO:0000259" key="7">
    <source>
        <dbReference type="PROSITE" id="PS50011"/>
    </source>
</evidence>
<dbReference type="GO" id="GO:0005524">
    <property type="term" value="F:ATP binding"/>
    <property type="evidence" value="ECO:0007669"/>
    <property type="project" value="UniProtKB-KW"/>
</dbReference>
<accession>A0A4W5RBN0</accession>
<dbReference type="Proteomes" id="UP000314982">
    <property type="component" value="Unassembled WGS sequence"/>
</dbReference>